<keyword evidence="19 24" id="KW-1039">Host endosome</keyword>
<evidence type="ECO:0000256" key="21">
    <source>
        <dbReference type="ARBA" id="ARBA00023157"/>
    </source>
</evidence>
<dbReference type="SUPFAM" id="SSF56502">
    <property type="entry name" value="gp120 core"/>
    <property type="match status" value="1"/>
</dbReference>
<organism evidence="27 28">
    <name type="scientific">Simian immunodeficiency virus</name>
    <name type="common">SIV</name>
    <dbReference type="NCBI Taxonomy" id="11723"/>
    <lineage>
        <taxon>Viruses</taxon>
        <taxon>Riboviria</taxon>
        <taxon>Pararnavirae</taxon>
        <taxon>Artverviricota</taxon>
        <taxon>Revtraviricetes</taxon>
        <taxon>Ortervirales</taxon>
        <taxon>Retroviridae</taxon>
        <taxon>Orthoretrovirinae</taxon>
        <taxon>Lentivirus</taxon>
        <taxon>Lentivirus simimdef</taxon>
    </lineage>
</organism>
<dbReference type="Gene3D" id="1.10.287.210">
    <property type="match status" value="1"/>
</dbReference>
<dbReference type="SUPFAM" id="SSF58069">
    <property type="entry name" value="Virus ectodomain"/>
    <property type="match status" value="1"/>
</dbReference>
<dbReference type="GO" id="GO:0055036">
    <property type="term" value="C:virion membrane"/>
    <property type="evidence" value="ECO:0007669"/>
    <property type="project" value="UniProtKB-SubCell"/>
</dbReference>
<dbReference type="EMBL" id="AF301156">
    <property type="protein sequence ID" value="AAK01038.1"/>
    <property type="molecule type" value="Genomic_DNA"/>
</dbReference>
<keyword evidence="21" id="KW-1015">Disulfide bond</keyword>
<organismHost>
    <name type="scientific">Cercopithecidae</name>
    <name type="common">Old World monkeys</name>
    <dbReference type="NCBI Taxonomy" id="9527"/>
</organismHost>
<proteinExistence type="predicted"/>
<dbReference type="GO" id="GO:0046718">
    <property type="term" value="P:symbiont entry into host cell"/>
    <property type="evidence" value="ECO:0007669"/>
    <property type="project" value="UniProtKB-KW"/>
</dbReference>
<evidence type="ECO:0000256" key="10">
    <source>
        <dbReference type="ARBA" id="ARBA00022595"/>
    </source>
</evidence>
<dbReference type="Gene3D" id="2.170.40.20">
    <property type="entry name" value="Human immunodeficiency virus 1, Gp160, envelope glycoprotein"/>
    <property type="match status" value="2"/>
</dbReference>
<reference evidence="27 28" key="1">
    <citation type="journal article" date="2001" name="J. Virol.">
        <title>Characterization of a novel simian immunodeficiency virus from guereza colobus monkeys (Colobus guereza) in Cameroon: a new lineage in the nonhuman primate lentivirus family.</title>
        <authorList>
            <person name="Courgnaud V."/>
            <person name="Pourrut X."/>
            <person name="Bibollet-Ruche F."/>
            <person name="Mpoudi-Ngole E."/>
            <person name="Bourgeois A."/>
            <person name="Delaporte E."/>
            <person name="Peeters M."/>
        </authorList>
    </citation>
    <scope>NUCLEOTIDE SEQUENCE [LARGE SCALE GENOMIC DNA]</scope>
    <source>
        <strain evidence="27 28">SIVcolCGU1</strain>
    </source>
</reference>
<keyword evidence="7 24" id="KW-1168">Fusion of virus membrane with host membrane</keyword>
<dbReference type="Proteomes" id="UP000258895">
    <property type="component" value="Segment"/>
</dbReference>
<evidence type="ECO:0000313" key="28">
    <source>
        <dbReference type="Proteomes" id="UP000258895"/>
    </source>
</evidence>
<evidence type="ECO:0000256" key="8">
    <source>
        <dbReference type="ARBA" id="ARBA00022511"/>
    </source>
</evidence>
<evidence type="ECO:0000256" key="23">
    <source>
        <dbReference type="ARBA" id="ARBA00023296"/>
    </source>
</evidence>
<evidence type="ECO:0000256" key="4">
    <source>
        <dbReference type="ARBA" id="ARBA00004563"/>
    </source>
</evidence>
<evidence type="ECO:0000256" key="22">
    <source>
        <dbReference type="ARBA" id="ARBA00023180"/>
    </source>
</evidence>
<evidence type="ECO:0000256" key="14">
    <source>
        <dbReference type="ARBA" id="ARBA00022804"/>
    </source>
</evidence>
<evidence type="ECO:0000313" key="27">
    <source>
        <dbReference type="EMBL" id="AAK01038.1"/>
    </source>
</evidence>
<evidence type="ECO:0000256" key="12">
    <source>
        <dbReference type="ARBA" id="ARBA00022692"/>
    </source>
</evidence>
<name>Q99FH6_SIV</name>
<evidence type="ECO:0000256" key="20">
    <source>
        <dbReference type="ARBA" id="ARBA00023136"/>
    </source>
</evidence>
<dbReference type="Pfam" id="PF00517">
    <property type="entry name" value="GP41"/>
    <property type="match status" value="1"/>
</dbReference>
<evidence type="ECO:0000256" key="3">
    <source>
        <dbReference type="ARBA" id="ARBA00004505"/>
    </source>
</evidence>
<evidence type="ECO:0000256" key="15">
    <source>
        <dbReference type="ARBA" id="ARBA00022844"/>
    </source>
</evidence>
<feature type="domain" description="Human immunodeficiency virus 1 envelope glycoprotein Gp120" evidence="25">
    <location>
        <begin position="19"/>
        <end position="501"/>
    </location>
</feature>
<comment type="domain">
    <text evidence="24">The 17 amino acids long immunosuppressive region is present in many retroviral envelope proteins. Synthetic peptides derived from this relatively conserved sequence inhibit immune function in vitro and in vivo.</text>
</comment>
<protein>
    <recommendedName>
        <fullName evidence="24">Envelope glycoprotein gp160</fullName>
    </recommendedName>
    <component>
        <recommendedName>
            <fullName evidence="24">Surface protein gp120</fullName>
            <shortName evidence="24">SU</shortName>
        </recommendedName>
        <alternativeName>
            <fullName evidence="24">Glycoprotein 120</fullName>
            <shortName evidence="24">gp120</shortName>
        </alternativeName>
    </component>
    <component>
        <recommendedName>
            <fullName evidence="24">Transmembrane protein gp41</fullName>
            <shortName evidence="24">TM</shortName>
        </recommendedName>
    </component>
</protein>
<dbReference type="InterPro" id="IPR000328">
    <property type="entry name" value="GP41-like"/>
</dbReference>
<evidence type="ECO:0000256" key="19">
    <source>
        <dbReference type="ARBA" id="ARBA00023046"/>
    </source>
</evidence>
<evidence type="ECO:0000256" key="7">
    <source>
        <dbReference type="ARBA" id="ARBA00022506"/>
    </source>
</evidence>
<keyword evidence="23 24" id="KW-1160">Virus entry into host cell</keyword>
<keyword evidence="20 24" id="KW-0472">Membrane</keyword>
<gene>
    <name evidence="27" type="primary">env</name>
</gene>
<feature type="transmembrane region" description="Helical" evidence="24">
    <location>
        <begin position="677"/>
        <end position="705"/>
    </location>
</feature>
<feature type="domain" description="Retroviral envelope protein GP41-like" evidence="26">
    <location>
        <begin position="528"/>
        <end position="713"/>
    </location>
</feature>
<keyword evidence="11 24" id="KW-0165">Cleavage on pair of basic residues</keyword>
<dbReference type="GO" id="GO:0019062">
    <property type="term" value="P:virion attachment to host cell"/>
    <property type="evidence" value="ECO:0007669"/>
    <property type="project" value="UniProtKB-UniRule"/>
</dbReference>
<dbReference type="GO" id="GO:0020002">
    <property type="term" value="C:host cell plasma membrane"/>
    <property type="evidence" value="ECO:0007669"/>
    <property type="project" value="UniProtKB-SubCell"/>
</dbReference>
<evidence type="ECO:0000256" key="13">
    <source>
        <dbReference type="ARBA" id="ARBA00022703"/>
    </source>
</evidence>
<dbReference type="InterPro" id="IPR036377">
    <property type="entry name" value="Gp120_core_sf"/>
</dbReference>
<keyword evidence="10 24" id="KW-1162">Viral penetration into host cytoplasm</keyword>
<evidence type="ECO:0000256" key="9">
    <source>
        <dbReference type="ARBA" id="ARBA00022581"/>
    </source>
</evidence>
<keyword evidence="16 24" id="KW-1043">Host membrane</keyword>
<dbReference type="GO" id="GO:0044175">
    <property type="term" value="C:host cell endosome membrane"/>
    <property type="evidence" value="ECO:0007669"/>
    <property type="project" value="UniProtKB-SubCell"/>
</dbReference>
<sequence length="837" mass="95233">MLRYLFINLLVLGIVLSNKWVTVYQGVPAWEEADVNDQQFFCFSSSPEIQQVLGCLPPPPGKPVEQNMPNVTEAFDLFKNSFSGEVWIITQTTLEQRLRPCAKLTAYCAPMICTKVNRTENGTSTVAPTTTNNSASDWDESNWKEYPWYNCRMNSTAFLLKDRKELELGFSVEDLTVLGNKNDSNSIRATMKDCANYTVTQVCDMTIVDPVRTGFCAAPGYMLLRCDDKKWDGTGACNNVTAVSCTHEFNITVMSHVLVNASKELSDWAKDREGVWKNDSGTIEYYWFPKDIALGCIRRGNSSHRNLNTANGAKFYYELIPYSKGIYGRCQFVPMTGQNKKNKTQFAIEIKKNLTAWLERISRKNITITPRNGNRTSDPEATFTFVICHRLFFYCNASSLWKHDSPVMNCTIRKLVNSWVTHARILYGPPPGGHLQCNWEKQPVIAFMGTIEGDNDGNGCAYPAAPNFKHALSTLELGRYKLVKMRTTTYVPTDIKRSVNVNWHHGRQKRGIFAFSILALLSGAGAAMGSASVALTIQAQSLNGRASASSNRMLLKLVETQSALLQLTVWGVKNLQVRVATIEGYLEEQAKLASIGCANMQICRTIVPWNKTWGEEDPWQNMTWKQWHERVRNYTDIIEADLVEAYDLQEENEKKLAELGDWTNWFSGFGLFNIFKYVLYAAYVVGGLIGLRIIMVVIACIRGAFRVKGFQQIGRTNVSSQIRGQDREWEQPDNAEEIHREQENSSSRFWRLMEEWWSSLLRHCSNGILTVLPQHPPTTSDKRRSAWQTLRYLLVPRGPSLQILETLQRWLRSAARGWRRAPEYLRGWIYDRPQGPA</sequence>
<evidence type="ECO:0000256" key="18">
    <source>
        <dbReference type="ARBA" id="ARBA00022989"/>
    </source>
</evidence>
<dbReference type="InterPro" id="IPR000777">
    <property type="entry name" value="HIV1_Gp120"/>
</dbReference>
<evidence type="ECO:0000256" key="2">
    <source>
        <dbReference type="ARBA" id="ARBA00004433"/>
    </source>
</evidence>
<keyword evidence="22" id="KW-0325">Glycoprotein</keyword>
<comment type="subunit">
    <text evidence="24">The mature envelope protein (Env) consists of a homotrimer of non-covalently associated gp120-gp41 heterodimers. The resulting complex protrudes from the virus surface as a spike.</text>
</comment>
<evidence type="ECO:0000256" key="5">
    <source>
        <dbReference type="ARBA" id="ARBA00004578"/>
    </source>
</evidence>
<keyword evidence="8 24" id="KW-1032">Host cell membrane</keyword>
<evidence type="ECO:0000256" key="17">
    <source>
        <dbReference type="ARBA" id="ARBA00022879"/>
    </source>
</evidence>
<keyword evidence="17 24" id="KW-0261">Viral envelope protein</keyword>
<accession>Q99FH6</accession>
<evidence type="ECO:0000259" key="25">
    <source>
        <dbReference type="Pfam" id="PF00516"/>
    </source>
</evidence>
<keyword evidence="15 24" id="KW-0946">Virion</keyword>
<dbReference type="GO" id="GO:0005198">
    <property type="term" value="F:structural molecule activity"/>
    <property type="evidence" value="ECO:0007669"/>
    <property type="project" value="InterPro"/>
</dbReference>
<comment type="subcellular location">
    <subcellularLocation>
        <location evidence="3">Host cell membrane</location>
        <topology evidence="3">Peripheral membrane protein</topology>
    </subcellularLocation>
    <subcellularLocation>
        <location evidence="1">Host cell membrane</location>
        <topology evidence="1">Single-pass type I membrane protein</topology>
    </subcellularLocation>
    <subcellularLocation>
        <location evidence="2">Host endosome membrane</location>
        <topology evidence="2">Peripheral membrane protein</topology>
    </subcellularLocation>
    <subcellularLocation>
        <location evidence="5">Host endosome membrane</location>
        <topology evidence="5">Single-pass type I membrane protein</topology>
    </subcellularLocation>
    <subcellularLocation>
        <location evidence="6">Virion membrane</location>
        <topology evidence="6">Peripheral membrane protein</topology>
    </subcellularLocation>
    <subcellularLocation>
        <location evidence="4">Virion membrane</location>
        <topology evidence="4">Single-pass type I membrane protein</topology>
    </subcellularLocation>
</comment>
<keyword evidence="13 24" id="KW-0053">Apoptosis</keyword>
<dbReference type="Pfam" id="PF00516">
    <property type="entry name" value="GP120"/>
    <property type="match status" value="1"/>
</dbReference>
<evidence type="ECO:0000256" key="6">
    <source>
        <dbReference type="ARBA" id="ARBA00004650"/>
    </source>
</evidence>
<dbReference type="GO" id="GO:0039663">
    <property type="term" value="P:membrane fusion involved in viral entry into host cell"/>
    <property type="evidence" value="ECO:0007669"/>
    <property type="project" value="UniProtKB-KW"/>
</dbReference>
<keyword evidence="9 24" id="KW-0945">Host-virus interaction</keyword>
<evidence type="ECO:0000256" key="24">
    <source>
        <dbReference type="RuleBase" id="RU363095"/>
    </source>
</evidence>
<keyword evidence="12 24" id="KW-0812">Transmembrane</keyword>
<evidence type="ECO:0000256" key="16">
    <source>
        <dbReference type="ARBA" id="ARBA00022870"/>
    </source>
</evidence>
<evidence type="ECO:0000256" key="1">
    <source>
        <dbReference type="ARBA" id="ARBA00004402"/>
    </source>
</evidence>
<keyword evidence="18 24" id="KW-1133">Transmembrane helix</keyword>
<dbReference type="GO" id="GO:0019031">
    <property type="term" value="C:viral envelope"/>
    <property type="evidence" value="ECO:0007669"/>
    <property type="project" value="UniProtKB-KW"/>
</dbReference>
<keyword evidence="14 24" id="KW-1161">Viral attachment to host cell</keyword>
<organismHost>
    <name type="scientific">Pan troglodytes</name>
    <name type="common">Chimpanzee</name>
    <dbReference type="NCBI Taxonomy" id="9598"/>
</organismHost>
<evidence type="ECO:0000259" key="26">
    <source>
        <dbReference type="Pfam" id="PF00517"/>
    </source>
</evidence>
<evidence type="ECO:0000256" key="11">
    <source>
        <dbReference type="ARBA" id="ARBA00022685"/>
    </source>
</evidence>